<dbReference type="EMBL" id="CAJOBB010004149">
    <property type="protein sequence ID" value="CAF4076497.1"/>
    <property type="molecule type" value="Genomic_DNA"/>
</dbReference>
<dbReference type="InterPro" id="IPR003609">
    <property type="entry name" value="Pan_app"/>
</dbReference>
<comment type="caution">
    <text evidence="2">The sequence shown here is derived from an EMBL/GenBank/DDBJ whole genome shotgun (WGS) entry which is preliminary data.</text>
</comment>
<accession>A0A819TCB1</accession>
<reference evidence="2" key="1">
    <citation type="submission" date="2021-02" db="EMBL/GenBank/DDBJ databases">
        <authorList>
            <person name="Nowell W R."/>
        </authorList>
    </citation>
    <scope>NUCLEOTIDE SEQUENCE</scope>
</reference>
<organism evidence="2 3">
    <name type="scientific">Adineta steineri</name>
    <dbReference type="NCBI Taxonomy" id="433720"/>
    <lineage>
        <taxon>Eukaryota</taxon>
        <taxon>Metazoa</taxon>
        <taxon>Spiralia</taxon>
        <taxon>Gnathifera</taxon>
        <taxon>Rotifera</taxon>
        <taxon>Eurotatoria</taxon>
        <taxon>Bdelloidea</taxon>
        <taxon>Adinetida</taxon>
        <taxon>Adinetidae</taxon>
        <taxon>Adineta</taxon>
    </lineage>
</organism>
<feature type="domain" description="Apple" evidence="1">
    <location>
        <begin position="26"/>
        <end position="93"/>
    </location>
</feature>
<gene>
    <name evidence="2" type="ORF">KXQ929_LOCUS33074</name>
</gene>
<proteinExistence type="predicted"/>
<dbReference type="Proteomes" id="UP000663868">
    <property type="component" value="Unassembled WGS sequence"/>
</dbReference>
<sequence>MIITQTVGEDIRSEEMSIIPDSKFQCANTTCLPFISVTTTDIRNCQFACLGQSQCIAATFHRSTSDCELFDNMLNQNGNMLADVDATSMDIITGTRFPPGQILFFISIAAMLTSSNTTTSTTITSVTTTTTESTSTTTITAGSVSISSTRMAYYATDDIFINCSTLLTNVTIQITVSKTVGATFSGGFTTFPGGQINQYYIDNGTDIIYTWTIISGQTINCTISTYQIEAQYQLVGTSQPNNVDSYTIILETSSGGTTVNSGYF</sequence>
<dbReference type="PROSITE" id="PS50948">
    <property type="entry name" value="PAN"/>
    <property type="match status" value="1"/>
</dbReference>
<dbReference type="Pfam" id="PF00024">
    <property type="entry name" value="PAN_1"/>
    <property type="match status" value="1"/>
</dbReference>
<evidence type="ECO:0000313" key="3">
    <source>
        <dbReference type="Proteomes" id="UP000663868"/>
    </source>
</evidence>
<evidence type="ECO:0000259" key="1">
    <source>
        <dbReference type="PROSITE" id="PS50948"/>
    </source>
</evidence>
<name>A0A819TCB1_9BILA</name>
<protein>
    <recommendedName>
        <fullName evidence="1">Apple domain-containing protein</fullName>
    </recommendedName>
</protein>
<evidence type="ECO:0000313" key="2">
    <source>
        <dbReference type="EMBL" id="CAF4076497.1"/>
    </source>
</evidence>
<dbReference type="AlphaFoldDB" id="A0A819TCB1"/>